<dbReference type="GO" id="GO:0000287">
    <property type="term" value="F:magnesium ion binding"/>
    <property type="evidence" value="ECO:0007669"/>
    <property type="project" value="UniProtKB-UniRule"/>
</dbReference>
<dbReference type="PANTHER" id="PTHR43028">
    <property type="entry name" value="3'(2'),5'-BISPHOSPHATE NUCLEOTIDASE 1"/>
    <property type="match status" value="1"/>
</dbReference>
<feature type="binding site" evidence="9">
    <location>
        <position position="71"/>
    </location>
    <ligand>
        <name>substrate</name>
    </ligand>
</feature>
<evidence type="ECO:0000256" key="5">
    <source>
        <dbReference type="ARBA" id="ARBA00022723"/>
    </source>
</evidence>
<feature type="binding site" evidence="9">
    <location>
        <position position="71"/>
    </location>
    <ligand>
        <name>Mg(2+)</name>
        <dbReference type="ChEBI" id="CHEBI:18420"/>
        <label>1</label>
    </ligand>
</feature>
<feature type="binding site" evidence="9">
    <location>
        <position position="93"/>
    </location>
    <ligand>
        <name>Mg(2+)</name>
        <dbReference type="ChEBI" id="CHEBI:18420"/>
        <label>1</label>
    </ligand>
</feature>
<evidence type="ECO:0000313" key="11">
    <source>
        <dbReference type="EMBL" id="OEJ64249.1"/>
    </source>
</evidence>
<dbReference type="InterPro" id="IPR000760">
    <property type="entry name" value="Inositol_monophosphatase-like"/>
</dbReference>
<comment type="function">
    <text evidence="9">Converts adenosine-3',5'-bisphosphate (PAP) to AMP.</text>
</comment>
<dbReference type="PANTHER" id="PTHR43028:SF5">
    <property type="entry name" value="3'(2'),5'-BISPHOSPHATE NUCLEOTIDASE 1"/>
    <property type="match status" value="1"/>
</dbReference>
<evidence type="ECO:0000256" key="6">
    <source>
        <dbReference type="ARBA" id="ARBA00022801"/>
    </source>
</evidence>
<dbReference type="SUPFAM" id="SSF56655">
    <property type="entry name" value="Carbohydrate phosphatase"/>
    <property type="match status" value="1"/>
</dbReference>
<gene>
    <name evidence="9" type="primary">cysQ</name>
    <name evidence="11" type="ORF">BEN30_16920</name>
</gene>
<dbReference type="PRINTS" id="PR00377">
    <property type="entry name" value="IMPHPHTASES"/>
</dbReference>
<name>A0A1E5Q3G6_9PROT</name>
<dbReference type="Pfam" id="PF00459">
    <property type="entry name" value="Inositol_P"/>
    <property type="match status" value="1"/>
</dbReference>
<feature type="binding site" evidence="9">
    <location>
        <position position="94"/>
    </location>
    <ligand>
        <name>Mg(2+)</name>
        <dbReference type="ChEBI" id="CHEBI:18420"/>
        <label>2</label>
    </ligand>
</feature>
<evidence type="ECO:0000256" key="4">
    <source>
        <dbReference type="ARBA" id="ARBA00022519"/>
    </source>
</evidence>
<comment type="caution">
    <text evidence="11">The sequence shown here is derived from an EMBL/GenBank/DDBJ whole genome shotgun (WGS) entry which is preliminary data.</text>
</comment>
<feature type="binding site" evidence="10">
    <location>
        <position position="93"/>
    </location>
    <ligand>
        <name>Mg(2+)</name>
        <dbReference type="ChEBI" id="CHEBI:18420"/>
        <label>2</label>
    </ligand>
</feature>
<dbReference type="InterPro" id="IPR050725">
    <property type="entry name" value="CysQ/Inositol_MonoPase"/>
</dbReference>
<feature type="binding site" evidence="10">
    <location>
        <position position="91"/>
    </location>
    <ligand>
        <name>Mg(2+)</name>
        <dbReference type="ChEBI" id="CHEBI:18420"/>
        <label>1</label>
        <note>catalytic</note>
    </ligand>
</feature>
<feature type="binding site" evidence="9">
    <location>
        <begin position="93"/>
        <end position="96"/>
    </location>
    <ligand>
        <name>substrate</name>
    </ligand>
</feature>
<dbReference type="GO" id="GO:0046854">
    <property type="term" value="P:phosphatidylinositol phosphate biosynthetic process"/>
    <property type="evidence" value="ECO:0007669"/>
    <property type="project" value="InterPro"/>
</dbReference>
<dbReference type="GO" id="GO:0005886">
    <property type="term" value="C:plasma membrane"/>
    <property type="evidence" value="ECO:0007669"/>
    <property type="project" value="UniProtKB-SubCell"/>
</dbReference>
<evidence type="ECO:0000256" key="7">
    <source>
        <dbReference type="ARBA" id="ARBA00022842"/>
    </source>
</evidence>
<evidence type="ECO:0000256" key="3">
    <source>
        <dbReference type="ARBA" id="ARBA00022475"/>
    </source>
</evidence>
<proteinExistence type="inferred from homology"/>
<dbReference type="OrthoDB" id="9785695at2"/>
<reference evidence="12" key="1">
    <citation type="submission" date="2016-07" db="EMBL/GenBank/DDBJ databases">
        <authorList>
            <person name="Florea S."/>
            <person name="Webb J.S."/>
            <person name="Jaromczyk J."/>
            <person name="Schardl C.L."/>
        </authorList>
    </citation>
    <scope>NUCLEOTIDE SEQUENCE [LARGE SCALE GENOMIC DNA]</scope>
    <source>
        <strain evidence="12">MV-1</strain>
    </source>
</reference>
<evidence type="ECO:0000256" key="10">
    <source>
        <dbReference type="PIRSR" id="PIRSR600760-2"/>
    </source>
</evidence>
<dbReference type="NCBIfam" id="TIGR01331">
    <property type="entry name" value="bisphos_cysQ"/>
    <property type="match status" value="1"/>
</dbReference>
<dbReference type="GO" id="GO:0000103">
    <property type="term" value="P:sulfate assimilation"/>
    <property type="evidence" value="ECO:0007669"/>
    <property type="project" value="TreeGrafter"/>
</dbReference>
<dbReference type="PROSITE" id="PS00629">
    <property type="entry name" value="IMP_1"/>
    <property type="match status" value="1"/>
</dbReference>
<feature type="binding site" evidence="9">
    <location>
        <position position="215"/>
    </location>
    <ligand>
        <name>substrate</name>
    </ligand>
</feature>
<organism evidence="11 12">
    <name type="scientific">Magnetovibrio blakemorei</name>
    <dbReference type="NCBI Taxonomy" id="28181"/>
    <lineage>
        <taxon>Bacteria</taxon>
        <taxon>Pseudomonadati</taxon>
        <taxon>Pseudomonadota</taxon>
        <taxon>Alphaproteobacteria</taxon>
        <taxon>Rhodospirillales</taxon>
        <taxon>Magnetovibrionaceae</taxon>
        <taxon>Magnetovibrio</taxon>
    </lineage>
</organism>
<dbReference type="PROSITE" id="PS00630">
    <property type="entry name" value="IMP_2"/>
    <property type="match status" value="1"/>
</dbReference>
<feature type="binding site" evidence="9">
    <location>
        <position position="215"/>
    </location>
    <ligand>
        <name>Mg(2+)</name>
        <dbReference type="ChEBI" id="CHEBI:18420"/>
        <label>2</label>
    </ligand>
</feature>
<accession>A0A1E5Q3G6</accession>
<evidence type="ECO:0000313" key="12">
    <source>
        <dbReference type="Proteomes" id="UP000095347"/>
    </source>
</evidence>
<keyword evidence="7 9" id="KW-0460">Magnesium</keyword>
<comment type="subcellular location">
    <subcellularLocation>
        <location evidence="9">Cell inner membrane</location>
        <topology evidence="9">Peripheral membrane protein</topology>
        <orientation evidence="9">Cytoplasmic side</orientation>
    </subcellularLocation>
</comment>
<feature type="binding site" evidence="10">
    <location>
        <position position="71"/>
    </location>
    <ligand>
        <name>Mg(2+)</name>
        <dbReference type="ChEBI" id="CHEBI:18420"/>
        <label>1</label>
        <note>catalytic</note>
    </ligand>
</feature>
<dbReference type="Gene3D" id="3.40.190.80">
    <property type="match status" value="1"/>
</dbReference>
<keyword evidence="4 9" id="KW-0997">Cell inner membrane</keyword>
<dbReference type="RefSeq" id="WP_069959342.1">
    <property type="nucleotide sequence ID" value="NZ_MCGG01000074.1"/>
</dbReference>
<dbReference type="CDD" id="cd01638">
    <property type="entry name" value="CysQ"/>
    <property type="match status" value="1"/>
</dbReference>
<dbReference type="STRING" id="28181.BEN30_16920"/>
<dbReference type="GO" id="GO:0008441">
    <property type="term" value="F:3'(2'),5'-bisphosphate nucleotidase activity"/>
    <property type="evidence" value="ECO:0007669"/>
    <property type="project" value="UniProtKB-UniRule"/>
</dbReference>
<keyword evidence="8 9" id="KW-0472">Membrane</keyword>
<dbReference type="HAMAP" id="MF_02095">
    <property type="entry name" value="CysQ"/>
    <property type="match status" value="1"/>
</dbReference>
<evidence type="ECO:0000256" key="9">
    <source>
        <dbReference type="HAMAP-Rule" id="MF_02095"/>
    </source>
</evidence>
<keyword evidence="3 9" id="KW-1003">Cell membrane</keyword>
<feature type="binding site" evidence="9">
    <location>
        <position position="91"/>
    </location>
    <ligand>
        <name>Mg(2+)</name>
        <dbReference type="ChEBI" id="CHEBI:18420"/>
        <label>2</label>
    </ligand>
</feature>
<evidence type="ECO:0000256" key="2">
    <source>
        <dbReference type="ARBA" id="ARBA00005289"/>
    </source>
</evidence>
<keyword evidence="6 9" id="KW-0378">Hydrolase</keyword>
<dbReference type="EMBL" id="MCGG01000074">
    <property type="protein sequence ID" value="OEJ64249.1"/>
    <property type="molecule type" value="Genomic_DNA"/>
</dbReference>
<dbReference type="AlphaFoldDB" id="A0A1E5Q3G6"/>
<sequence>MTLNITLSLLDSLHMIAVRAGREIMTVYNSDFDVELKGDNSPVTLADQKAETVITKAIIKEIGDTFPIIGEEAFSDGVAPALDGGPFWLVDPLDGTKEFVKKTGEFTVNIALIDLGRPVVGVVHTPVTGHVYVGSPLGAFADLGDGPKKIKCRPWSPTGLTALVSKSHKTPETDDFLKQFNIRDETSAGSSLKFCAIARGVADIYPRLGRTMEWDTAAGHAVLHAAGGTVTDLDGRELTYGKPGFENPHFVAKGIQAS</sequence>
<dbReference type="EC" id="3.1.3.7" evidence="9"/>
<keyword evidence="5 9" id="KW-0479">Metal-binding</keyword>
<evidence type="ECO:0000256" key="1">
    <source>
        <dbReference type="ARBA" id="ARBA00001625"/>
    </source>
</evidence>
<dbReference type="Gene3D" id="3.30.540.10">
    <property type="entry name" value="Fructose-1,6-Bisphosphatase, subunit A, domain 1"/>
    <property type="match status" value="1"/>
</dbReference>
<comment type="similarity">
    <text evidence="2 9">Belongs to the inositol monophosphatase superfamily. CysQ family.</text>
</comment>
<keyword evidence="12" id="KW-1185">Reference proteome</keyword>
<dbReference type="GO" id="GO:0050427">
    <property type="term" value="P:3'-phosphoadenosine 5'-phosphosulfate metabolic process"/>
    <property type="evidence" value="ECO:0007669"/>
    <property type="project" value="TreeGrafter"/>
</dbReference>
<dbReference type="InterPro" id="IPR020550">
    <property type="entry name" value="Inositol_monophosphatase_CS"/>
</dbReference>
<dbReference type="InterPro" id="IPR006240">
    <property type="entry name" value="CysQ"/>
</dbReference>
<feature type="binding site" evidence="9">
    <location>
        <position position="91"/>
    </location>
    <ligand>
        <name>Mg(2+)</name>
        <dbReference type="ChEBI" id="CHEBI:18420"/>
        <label>1</label>
    </ligand>
</feature>
<comment type="cofactor">
    <cofactor evidence="9 10">
        <name>Mg(2+)</name>
        <dbReference type="ChEBI" id="CHEBI:18420"/>
    </cofactor>
</comment>
<feature type="binding site" evidence="10">
    <location>
        <position position="94"/>
    </location>
    <ligand>
        <name>Mg(2+)</name>
        <dbReference type="ChEBI" id="CHEBI:18420"/>
        <label>1</label>
        <note>catalytic</note>
    </ligand>
</feature>
<comment type="catalytic activity">
    <reaction evidence="1 9">
        <text>adenosine 3',5'-bisphosphate + H2O = AMP + phosphate</text>
        <dbReference type="Rhea" id="RHEA:10040"/>
        <dbReference type="ChEBI" id="CHEBI:15377"/>
        <dbReference type="ChEBI" id="CHEBI:43474"/>
        <dbReference type="ChEBI" id="CHEBI:58343"/>
        <dbReference type="ChEBI" id="CHEBI:456215"/>
        <dbReference type="EC" id="3.1.3.7"/>
    </reaction>
</comment>
<protein>
    <recommendedName>
        <fullName evidence="9">3'(2'),5'-bisphosphate nucleotidase CysQ</fullName>
        <ecNumber evidence="9">3.1.3.7</ecNumber>
    </recommendedName>
    <alternativeName>
        <fullName evidence="9">3'(2'),5-bisphosphonucleoside 3'(2')-phosphohydrolase</fullName>
    </alternativeName>
    <alternativeName>
        <fullName evidence="9">3'-phosphoadenosine 5'-phosphate phosphatase</fullName>
        <shortName evidence="9">PAP phosphatase</shortName>
    </alternativeName>
</protein>
<dbReference type="Proteomes" id="UP000095347">
    <property type="component" value="Unassembled WGS sequence"/>
</dbReference>
<dbReference type="InterPro" id="IPR020583">
    <property type="entry name" value="Inositol_monoP_metal-BS"/>
</dbReference>
<evidence type="ECO:0000256" key="8">
    <source>
        <dbReference type="ARBA" id="ARBA00023136"/>
    </source>
</evidence>
<feature type="binding site" evidence="10">
    <location>
        <position position="215"/>
    </location>
    <ligand>
        <name>Mg(2+)</name>
        <dbReference type="ChEBI" id="CHEBI:18420"/>
        <label>1</label>
        <note>catalytic</note>
    </ligand>
</feature>